<dbReference type="Proteomes" id="UP000785200">
    <property type="component" value="Unassembled WGS sequence"/>
</dbReference>
<dbReference type="GO" id="GO:0006351">
    <property type="term" value="P:DNA-templated transcription"/>
    <property type="evidence" value="ECO:0007669"/>
    <property type="project" value="InterPro"/>
</dbReference>
<dbReference type="Gene3D" id="4.10.240.10">
    <property type="entry name" value="Zn(2)-C6 fungal-type DNA-binding domain"/>
    <property type="match status" value="1"/>
</dbReference>
<dbReference type="OrthoDB" id="3034343at2759"/>
<dbReference type="GO" id="GO:0000981">
    <property type="term" value="F:DNA-binding transcription factor activity, RNA polymerase II-specific"/>
    <property type="evidence" value="ECO:0007669"/>
    <property type="project" value="InterPro"/>
</dbReference>
<dbReference type="CDD" id="cd00067">
    <property type="entry name" value="GAL4"/>
    <property type="match status" value="1"/>
</dbReference>
<dbReference type="GO" id="GO:0001080">
    <property type="term" value="P:nitrogen catabolite activation of transcription from RNA polymerase II promoter"/>
    <property type="evidence" value="ECO:0007669"/>
    <property type="project" value="TreeGrafter"/>
</dbReference>
<dbReference type="InterPro" id="IPR050797">
    <property type="entry name" value="Carb_Metab_Trans_Reg"/>
</dbReference>
<sequence>MFDQQTLSHIRPDRPDPTYMSQARRYRSKRQRPCDLCRQRKTQCKIPDSGGACELCDKLSTGCTFVLQPLSKKRGRPPETQSDSAQQRGAQLEFDAYNGDPMATEVGTFENTEMQFDIDVDSHTMPPVSGQLSFLGQRSEAQGGAIDWSYLNFPITPLNNDYDFPSRLSAVSDGSPQEMRLYQNSPGPTDELRHEQLPVDANGAKAGDEHPPLLRDEVPENLPLERHTSRVGDWSMDYSLDGRPGYSSQLIGLSNETDPFLLRHYQYDTHDTFQMIGLDFRKVTDDINMQGPTVSSQSSQIPVSDIPVQFAMTNEDICEEDVKIIDKDFSGSNTEAEDHALLYQIVPIDFGSRLLKLFFKFIQPSYPVLSSHDHNGEYRHCNCPTGLRAAVYALAAQYYFLDDYLSVDKGYQQPSTEQLWGIAHRSLLRDSRKSHLGLVQLSLLLLHRPPQNYAVADGPSSWALACSVLAAAESLGLNLDPSGWKLPAHEIRLRKRLWWLVYVEHTFRALVLGRPSHIAASNWDVSELTVDDFDLDDIADLEARGCIRAQSPYFIALCSLGTISSEVLDALYSIKSIRQANNLEALLVRAHPLRMRIQQWRQTLPPDVLKPTKELMEDDGLDNCGPLRLTYLTLELLVFRALLRPLAFQPGTNEQEILEPQSAIFQNSQSCAKLVLELVAALKANHFVNFWPSCKFCILF</sequence>
<dbReference type="PROSITE" id="PS00463">
    <property type="entry name" value="ZN2_CY6_FUNGAL_1"/>
    <property type="match status" value="1"/>
</dbReference>
<protein>
    <submittedName>
        <fullName evidence="4">Regulatory UGA35</fullName>
    </submittedName>
</protein>
<name>A0A9P6SMT8_9HELO</name>
<keyword evidence="5" id="KW-1185">Reference proteome</keyword>
<dbReference type="SUPFAM" id="SSF57701">
    <property type="entry name" value="Zn2/Cys6 DNA-binding domain"/>
    <property type="match status" value="1"/>
</dbReference>
<dbReference type="EMBL" id="VNKQ01000019">
    <property type="protein sequence ID" value="KAG0645254.1"/>
    <property type="molecule type" value="Genomic_DNA"/>
</dbReference>
<proteinExistence type="predicted"/>
<evidence type="ECO:0000256" key="1">
    <source>
        <dbReference type="ARBA" id="ARBA00022723"/>
    </source>
</evidence>
<dbReference type="CDD" id="cd12148">
    <property type="entry name" value="fungal_TF_MHR"/>
    <property type="match status" value="1"/>
</dbReference>
<keyword evidence="1" id="KW-0479">Metal-binding</keyword>
<accession>A0A9P6SMT8</accession>
<dbReference type="InterPro" id="IPR036864">
    <property type="entry name" value="Zn2-C6_fun-type_DNA-bd_sf"/>
</dbReference>
<dbReference type="InterPro" id="IPR007219">
    <property type="entry name" value="XnlR_reg_dom"/>
</dbReference>
<evidence type="ECO:0000313" key="5">
    <source>
        <dbReference type="Proteomes" id="UP000785200"/>
    </source>
</evidence>
<evidence type="ECO:0000313" key="4">
    <source>
        <dbReference type="EMBL" id="KAG0645254.1"/>
    </source>
</evidence>
<dbReference type="GO" id="GO:0005634">
    <property type="term" value="C:nucleus"/>
    <property type="evidence" value="ECO:0007669"/>
    <property type="project" value="TreeGrafter"/>
</dbReference>
<dbReference type="GO" id="GO:0003677">
    <property type="term" value="F:DNA binding"/>
    <property type="evidence" value="ECO:0007669"/>
    <property type="project" value="InterPro"/>
</dbReference>
<comment type="caution">
    <text evidence="4">The sequence shown here is derived from an EMBL/GenBank/DDBJ whole genome shotgun (WGS) entry which is preliminary data.</text>
</comment>
<feature type="domain" description="Zn(2)-C6 fungal-type" evidence="3">
    <location>
        <begin position="33"/>
        <end position="63"/>
    </location>
</feature>
<dbReference type="InterPro" id="IPR001138">
    <property type="entry name" value="Zn2Cys6_DnaBD"/>
</dbReference>
<dbReference type="AlphaFoldDB" id="A0A9P6SMT8"/>
<dbReference type="PANTHER" id="PTHR31668">
    <property type="entry name" value="GLUCOSE TRANSPORT TRANSCRIPTION REGULATOR RGT1-RELATED-RELATED"/>
    <property type="match status" value="1"/>
</dbReference>
<dbReference type="Pfam" id="PF04082">
    <property type="entry name" value="Fungal_trans"/>
    <property type="match status" value="1"/>
</dbReference>
<evidence type="ECO:0000256" key="2">
    <source>
        <dbReference type="ARBA" id="ARBA00023242"/>
    </source>
</evidence>
<keyword evidence="2" id="KW-0539">Nucleus</keyword>
<reference evidence="4" key="1">
    <citation type="submission" date="2019-07" db="EMBL/GenBank/DDBJ databases">
        <title>Hyphodiscus hymeniophilus genome sequencing and assembly.</title>
        <authorList>
            <person name="Kramer G."/>
            <person name="Nodwell J."/>
        </authorList>
    </citation>
    <scope>NUCLEOTIDE SEQUENCE</scope>
    <source>
        <strain evidence="4">ATCC 34498</strain>
    </source>
</reference>
<gene>
    <name evidence="4" type="ORF">D0Z07_8814</name>
</gene>
<organism evidence="4 5">
    <name type="scientific">Hyphodiscus hymeniophilus</name>
    <dbReference type="NCBI Taxonomy" id="353542"/>
    <lineage>
        <taxon>Eukaryota</taxon>
        <taxon>Fungi</taxon>
        <taxon>Dikarya</taxon>
        <taxon>Ascomycota</taxon>
        <taxon>Pezizomycotina</taxon>
        <taxon>Leotiomycetes</taxon>
        <taxon>Helotiales</taxon>
        <taxon>Hyphodiscaceae</taxon>
        <taxon>Hyphodiscus</taxon>
    </lineage>
</organism>
<dbReference type="SMART" id="SM00906">
    <property type="entry name" value="Fungal_trans"/>
    <property type="match status" value="1"/>
</dbReference>
<dbReference type="GO" id="GO:0008270">
    <property type="term" value="F:zinc ion binding"/>
    <property type="evidence" value="ECO:0007669"/>
    <property type="project" value="InterPro"/>
</dbReference>
<dbReference type="SMART" id="SM00066">
    <property type="entry name" value="GAL4"/>
    <property type="match status" value="1"/>
</dbReference>
<evidence type="ECO:0000259" key="3">
    <source>
        <dbReference type="PROSITE" id="PS00463"/>
    </source>
</evidence>
<dbReference type="PANTHER" id="PTHR31668:SF4">
    <property type="entry name" value="TRANSCRIPTIONAL ACTIVATOR PROTEIN DAL81"/>
    <property type="match status" value="1"/>
</dbReference>